<organism evidence="3 4">
    <name type="scientific">Thraustotheca clavata</name>
    <dbReference type="NCBI Taxonomy" id="74557"/>
    <lineage>
        <taxon>Eukaryota</taxon>
        <taxon>Sar</taxon>
        <taxon>Stramenopiles</taxon>
        <taxon>Oomycota</taxon>
        <taxon>Saprolegniomycetes</taxon>
        <taxon>Saprolegniales</taxon>
        <taxon>Achlyaceae</taxon>
        <taxon>Thraustotheca</taxon>
    </lineage>
</organism>
<feature type="coiled-coil region" evidence="1">
    <location>
        <begin position="82"/>
        <end position="147"/>
    </location>
</feature>
<dbReference type="InterPro" id="IPR046347">
    <property type="entry name" value="bZIP_sf"/>
</dbReference>
<dbReference type="AlphaFoldDB" id="A0A1V9ZYD3"/>
<evidence type="ECO:0008006" key="5">
    <source>
        <dbReference type="Google" id="ProtNLM"/>
    </source>
</evidence>
<dbReference type="EMBL" id="JNBS01001050">
    <property type="protein sequence ID" value="OQS02979.1"/>
    <property type="molecule type" value="Genomic_DNA"/>
</dbReference>
<dbReference type="GO" id="GO:0003700">
    <property type="term" value="F:DNA-binding transcription factor activity"/>
    <property type="evidence" value="ECO:0007669"/>
    <property type="project" value="InterPro"/>
</dbReference>
<dbReference type="SUPFAM" id="SSF57959">
    <property type="entry name" value="Leucine zipper domain"/>
    <property type="match status" value="1"/>
</dbReference>
<evidence type="ECO:0000256" key="2">
    <source>
        <dbReference type="SAM" id="MobiDB-lite"/>
    </source>
</evidence>
<evidence type="ECO:0000313" key="4">
    <source>
        <dbReference type="Proteomes" id="UP000243217"/>
    </source>
</evidence>
<accession>A0A1V9ZYD3</accession>
<evidence type="ECO:0000313" key="3">
    <source>
        <dbReference type="EMBL" id="OQS02979.1"/>
    </source>
</evidence>
<comment type="caution">
    <text evidence="3">The sequence shown here is derived from an EMBL/GenBank/DDBJ whole genome shotgun (WGS) entry which is preliminary data.</text>
</comment>
<name>A0A1V9ZYD3_9STRA</name>
<dbReference type="OrthoDB" id="63702at2759"/>
<dbReference type="CDD" id="cd14686">
    <property type="entry name" value="bZIP"/>
    <property type="match status" value="1"/>
</dbReference>
<keyword evidence="4" id="KW-1185">Reference proteome</keyword>
<gene>
    <name evidence="3" type="ORF">THRCLA_04708</name>
</gene>
<feature type="region of interest" description="Disordered" evidence="2">
    <location>
        <begin position="19"/>
        <end position="49"/>
    </location>
</feature>
<protein>
    <recommendedName>
        <fullName evidence="5">BZIP domain-containing protein</fullName>
    </recommendedName>
</protein>
<reference evidence="3 4" key="1">
    <citation type="journal article" date="2014" name="Genome Biol. Evol.">
        <title>The secreted proteins of Achlya hypogyna and Thraustotheca clavata identify the ancestral oomycete secretome and reveal gene acquisitions by horizontal gene transfer.</title>
        <authorList>
            <person name="Misner I."/>
            <person name="Blouin N."/>
            <person name="Leonard G."/>
            <person name="Richards T.A."/>
            <person name="Lane C.E."/>
        </authorList>
    </citation>
    <scope>NUCLEOTIDE SEQUENCE [LARGE SCALE GENOMIC DNA]</scope>
    <source>
        <strain evidence="3 4">ATCC 34112</strain>
    </source>
</reference>
<sequence length="412" mass="47053">MDEEWIPNDDDIASILAIDRGYGQAPNSNSKKRKCDDRSDESSSEDDGADLEMEMERQMQRQVQDVHAIRRLKHRIISRKSRAKKKRDMEALAAHVQELEAKVKQLQASSSVALVSTSGVVDRKTAYLRLFQEADRLREENRNLQQAIDKHVGFATSVQSSIAAVEKWEKENIVLAALCDFVVFHALSTVQYECLRQKVLNECNRLLQHHGDNAHVFQGWTDHRRLEFPPQGTPYQPTNLSQPNRIAWVSSKTIVLPRQISLRHVMEKTWNLYHSLAACQTVIPHLRKLEVLQTINDDAFVVRRDFLFPHAKTQRVHYTTLLVLRESSSDGGYTLSMKTMDSPITDEPLGDSEAWLSECVEITLQPTTVSSPQDACHVVCRGYQDYAIPSYAKAAMVELLAVLLKWEDYVQE</sequence>
<proteinExistence type="predicted"/>
<evidence type="ECO:0000256" key="1">
    <source>
        <dbReference type="SAM" id="Coils"/>
    </source>
</evidence>
<dbReference type="Proteomes" id="UP000243217">
    <property type="component" value="Unassembled WGS sequence"/>
</dbReference>
<keyword evidence="1" id="KW-0175">Coiled coil</keyword>